<comment type="similarity">
    <text evidence="2">Belongs to the complex I subunit 6 family.</text>
</comment>
<sequence>MLTLSMSMTFIFLSHPLSMGLILLIQAVLIAVITGMMSLNFWFSYILFMIMIGGMLVLFIYMTSVASNEKFVFSMKLTLMISVMISTLLVPIIMDPYPNYTLSMNNDMTNSSMMVMFSMSLSKYLNFPSNWIMITMIIYLLVTLIAVVKITNITYGPLRQKL</sequence>
<dbReference type="EC" id="7.1.1.2" evidence="3"/>
<evidence type="ECO:0000256" key="11">
    <source>
        <dbReference type="ARBA" id="ARBA00023027"/>
    </source>
</evidence>
<keyword evidence="12 17" id="KW-0496">Mitochondrion</keyword>
<keyword evidence="11" id="KW-0520">NAD</keyword>
<evidence type="ECO:0000256" key="13">
    <source>
        <dbReference type="ARBA" id="ARBA00023136"/>
    </source>
</evidence>
<feature type="transmembrane region" description="Helical" evidence="16">
    <location>
        <begin position="131"/>
        <end position="151"/>
    </location>
</feature>
<reference evidence="17" key="1">
    <citation type="journal article" date="2016" name="Genome Announc.">
        <title>Full Mitochondrial Genome Sequence of the Sugar Beet Wireworm Limonius californicus (Coleoptera: Elateridae), a Common Agricultural Pest.</title>
        <authorList>
            <person name="Gerritsen A.T."/>
            <person name="New D.D."/>
            <person name="Robison B.D."/>
            <person name="Rashed A."/>
            <person name="Hohenlohe P."/>
            <person name="Forney L."/>
            <person name="Rashidi M."/>
            <person name="Wilson C.M."/>
            <person name="Settles M.L."/>
        </authorList>
    </citation>
    <scope>NUCLEOTIDE SEQUENCE</scope>
</reference>
<evidence type="ECO:0000256" key="3">
    <source>
        <dbReference type="ARBA" id="ARBA00012944"/>
    </source>
</evidence>
<evidence type="ECO:0000256" key="4">
    <source>
        <dbReference type="ARBA" id="ARBA00021095"/>
    </source>
</evidence>
<accession>A0A0S2GJY3</accession>
<keyword evidence="10 16" id="KW-1133">Transmembrane helix</keyword>
<dbReference type="AlphaFoldDB" id="A0A0S2GJY3"/>
<evidence type="ECO:0000313" key="17">
    <source>
        <dbReference type="EMBL" id="ALN96475.1"/>
    </source>
</evidence>
<dbReference type="EMBL" id="KT852377">
    <property type="protein sequence ID" value="ALN96475.1"/>
    <property type="molecule type" value="Genomic_DNA"/>
</dbReference>
<evidence type="ECO:0000256" key="1">
    <source>
        <dbReference type="ARBA" id="ARBA00004225"/>
    </source>
</evidence>
<name>A0A0S2GJY3_9COLE</name>
<evidence type="ECO:0000256" key="9">
    <source>
        <dbReference type="ARBA" id="ARBA00022982"/>
    </source>
</evidence>
<protein>
    <recommendedName>
        <fullName evidence="4">NADH-ubiquinone oxidoreductase chain 6</fullName>
        <ecNumber evidence="3">7.1.1.2</ecNumber>
    </recommendedName>
    <alternativeName>
        <fullName evidence="14">NADH dehydrogenase subunit 6</fullName>
    </alternativeName>
</protein>
<feature type="transmembrane region" description="Helical" evidence="16">
    <location>
        <begin position="42"/>
        <end position="61"/>
    </location>
</feature>
<keyword evidence="9" id="KW-0249">Electron transport</keyword>
<keyword evidence="7 16" id="KW-0812">Transmembrane</keyword>
<keyword evidence="8" id="KW-1278">Translocase</keyword>
<feature type="transmembrane region" description="Helical" evidence="16">
    <location>
        <begin position="12"/>
        <end position="36"/>
    </location>
</feature>
<keyword evidence="13 16" id="KW-0472">Membrane</keyword>
<keyword evidence="6" id="KW-0679">Respiratory chain</keyword>
<evidence type="ECO:0000256" key="2">
    <source>
        <dbReference type="ARBA" id="ARBA00005698"/>
    </source>
</evidence>
<evidence type="ECO:0000256" key="15">
    <source>
        <dbReference type="ARBA" id="ARBA00049551"/>
    </source>
</evidence>
<dbReference type="GO" id="GO:0008137">
    <property type="term" value="F:NADH dehydrogenase (ubiquinone) activity"/>
    <property type="evidence" value="ECO:0007669"/>
    <property type="project" value="UniProtKB-EC"/>
</dbReference>
<organism evidence="17">
    <name type="scientific">Limonius californicus</name>
    <dbReference type="NCBI Taxonomy" id="1132045"/>
    <lineage>
        <taxon>Eukaryota</taxon>
        <taxon>Metazoa</taxon>
        <taxon>Ecdysozoa</taxon>
        <taxon>Arthropoda</taxon>
        <taxon>Hexapoda</taxon>
        <taxon>Insecta</taxon>
        <taxon>Pterygota</taxon>
        <taxon>Neoptera</taxon>
        <taxon>Endopterygota</taxon>
        <taxon>Coleoptera</taxon>
        <taxon>Polyphaga</taxon>
        <taxon>Elateriformia</taxon>
        <taxon>Elateroidea</taxon>
        <taxon>Elateridae</taxon>
        <taxon>Denticollinae</taxon>
        <taxon>Limonius</taxon>
    </lineage>
</organism>
<evidence type="ECO:0000256" key="6">
    <source>
        <dbReference type="ARBA" id="ARBA00022660"/>
    </source>
</evidence>
<proteinExistence type="inferred from homology"/>
<dbReference type="GO" id="GO:0031966">
    <property type="term" value="C:mitochondrial membrane"/>
    <property type="evidence" value="ECO:0007669"/>
    <property type="project" value="UniProtKB-SubCell"/>
</dbReference>
<evidence type="ECO:0000256" key="14">
    <source>
        <dbReference type="ARBA" id="ARBA00031019"/>
    </source>
</evidence>
<evidence type="ECO:0000256" key="8">
    <source>
        <dbReference type="ARBA" id="ARBA00022967"/>
    </source>
</evidence>
<gene>
    <name evidence="17" type="primary">nad6</name>
</gene>
<dbReference type="InterPro" id="IPR050269">
    <property type="entry name" value="ComplexI_Subunit6"/>
</dbReference>
<dbReference type="PANTHER" id="PTHR11435:SF1">
    <property type="entry name" value="NADH-UBIQUINONE OXIDOREDUCTASE CHAIN 6"/>
    <property type="match status" value="1"/>
</dbReference>
<comment type="subcellular location">
    <subcellularLocation>
        <location evidence="1">Mitochondrion membrane</location>
        <topology evidence="1">Multi-pass membrane protein</topology>
    </subcellularLocation>
</comment>
<evidence type="ECO:0000256" key="10">
    <source>
        <dbReference type="ARBA" id="ARBA00022989"/>
    </source>
</evidence>
<evidence type="ECO:0000256" key="12">
    <source>
        <dbReference type="ARBA" id="ARBA00023128"/>
    </source>
</evidence>
<feature type="transmembrane region" description="Helical" evidence="16">
    <location>
        <begin position="73"/>
        <end position="94"/>
    </location>
</feature>
<evidence type="ECO:0000256" key="16">
    <source>
        <dbReference type="SAM" id="Phobius"/>
    </source>
</evidence>
<geneLocation type="mitochondrion" evidence="17"/>
<evidence type="ECO:0000256" key="7">
    <source>
        <dbReference type="ARBA" id="ARBA00022692"/>
    </source>
</evidence>
<dbReference type="PANTHER" id="PTHR11435">
    <property type="entry name" value="NADH UBIQUINONE OXIDOREDUCTASE SUBUNIT ND6"/>
    <property type="match status" value="1"/>
</dbReference>
<comment type="catalytic activity">
    <reaction evidence="15">
        <text>a ubiquinone + NADH + 5 H(+)(in) = a ubiquinol + NAD(+) + 4 H(+)(out)</text>
        <dbReference type="Rhea" id="RHEA:29091"/>
        <dbReference type="Rhea" id="RHEA-COMP:9565"/>
        <dbReference type="Rhea" id="RHEA-COMP:9566"/>
        <dbReference type="ChEBI" id="CHEBI:15378"/>
        <dbReference type="ChEBI" id="CHEBI:16389"/>
        <dbReference type="ChEBI" id="CHEBI:17976"/>
        <dbReference type="ChEBI" id="CHEBI:57540"/>
        <dbReference type="ChEBI" id="CHEBI:57945"/>
        <dbReference type="EC" id="7.1.1.2"/>
    </reaction>
</comment>
<evidence type="ECO:0000256" key="5">
    <source>
        <dbReference type="ARBA" id="ARBA00022448"/>
    </source>
</evidence>
<keyword evidence="5" id="KW-0813">Transport</keyword>